<dbReference type="EMBL" id="JACAZF010000003">
    <property type="protein sequence ID" value="KAF7309414.1"/>
    <property type="molecule type" value="Genomic_DNA"/>
</dbReference>
<dbReference type="OrthoDB" id="3062801at2759"/>
<keyword evidence="2" id="KW-1133">Transmembrane helix</keyword>
<comment type="caution">
    <text evidence="3">The sequence shown here is derived from an EMBL/GenBank/DDBJ whole genome shotgun (WGS) entry which is preliminary data.</text>
</comment>
<gene>
    <name evidence="3" type="ORF">MIND_00312200</name>
</gene>
<evidence type="ECO:0000256" key="2">
    <source>
        <dbReference type="SAM" id="Phobius"/>
    </source>
</evidence>
<organism evidence="3 4">
    <name type="scientific">Mycena indigotica</name>
    <dbReference type="NCBI Taxonomy" id="2126181"/>
    <lineage>
        <taxon>Eukaryota</taxon>
        <taxon>Fungi</taxon>
        <taxon>Dikarya</taxon>
        <taxon>Basidiomycota</taxon>
        <taxon>Agaricomycotina</taxon>
        <taxon>Agaricomycetes</taxon>
        <taxon>Agaricomycetidae</taxon>
        <taxon>Agaricales</taxon>
        <taxon>Marasmiineae</taxon>
        <taxon>Mycenaceae</taxon>
        <taxon>Mycena</taxon>
    </lineage>
</organism>
<feature type="region of interest" description="Disordered" evidence="1">
    <location>
        <begin position="820"/>
        <end position="850"/>
    </location>
</feature>
<protein>
    <submittedName>
        <fullName evidence="3">Uncharacterized protein</fullName>
    </submittedName>
</protein>
<sequence>MASTSSHQPHTDTWATPAEGWTQLSQSPWVLPTRRPSASWGLQAIQSPQSVWGNQTPASAPNIDIATPRNPWAGDIPAPDAPDMPMVPLPQPWEQRKDNNVPGRKDNLPTLPSAPWEISNVGPLPNDYPEPLIVATNPFDRPTRKTKKHKSVRFQQTPDIIQTRLTLTPPPPSPTLLPIDPASIPLPPSETSSRNSTVEYGNAPESILLADREPIYSFPPGFTPPISPRPLLYSPSLSQETLPWTLSYPSQTTVAAPPTPPKTSIHLDVADGLEESILPLPVTTSPKAIGPLYQIMQTLGSTLREAANVESGLQKVYEYVMFLRLPSLYFSRVARVFEDAETSKPDIQRMLRAGSKHRNRSMRWVNHNPTLLTPTLITLLSSWEVFIDSLMREWKTLNVVSVLLMSAILTLLQIDSAAHPITRSTALFSLMCSLFSLLYGCMYIIRFGTMRTIHKAASFAHAIDANGDVNLWWNVWIMLAMPLTWLAWSIITFLASIMSFVWLTGSSQDSFPALSKPAALGVRLALTFVVVFGIVYFVLIVREFQRYGDALDRVLSKAGEGTPASAKLGTPGGIYGPWTPQRWPQQQSPPFTPYANPVFPPWAMPYGSPQNFMPPPSPGFIPPPGFMPQFPGHGFIPPPTPTFIPSPTFVPSPALSPAAFPVGAPSYFSEMMPTFTPPTTVPRAFSEEVSSPTTHGAETFTHPYFPIIALGSGVGVTDDWMSEGTQFPGLQSENRIRFAQDVASAWSGKIRLEGQDPQSSLAPQYVTTAAPPANPAVVQEFMDLWNARYFSARNLEVTLAQSLYHPAGPGQYVVGIRSVQARDSEKTSSADEEAIPTTSRSSVDATSEPD</sequence>
<evidence type="ECO:0000256" key="1">
    <source>
        <dbReference type="SAM" id="MobiDB-lite"/>
    </source>
</evidence>
<dbReference type="RefSeq" id="XP_037222864.1">
    <property type="nucleotide sequence ID" value="XM_037359979.1"/>
</dbReference>
<feature type="transmembrane region" description="Helical" evidence="2">
    <location>
        <begin position="396"/>
        <end position="414"/>
    </location>
</feature>
<dbReference type="Proteomes" id="UP000636479">
    <property type="component" value="Unassembled WGS sequence"/>
</dbReference>
<dbReference type="AlphaFoldDB" id="A0A8H6WEF6"/>
<accession>A0A8H6WEF6</accession>
<name>A0A8H6WEF6_9AGAR</name>
<keyword evidence="2" id="KW-0472">Membrane</keyword>
<feature type="compositionally biased region" description="Polar residues" evidence="1">
    <location>
        <begin position="836"/>
        <end position="850"/>
    </location>
</feature>
<dbReference type="GeneID" id="59342495"/>
<feature type="compositionally biased region" description="Pro residues" evidence="1">
    <location>
        <begin position="79"/>
        <end position="91"/>
    </location>
</feature>
<feature type="compositionally biased region" description="Basic and acidic residues" evidence="1">
    <location>
        <begin position="820"/>
        <end position="829"/>
    </location>
</feature>
<keyword evidence="2" id="KW-0812">Transmembrane</keyword>
<feature type="transmembrane region" description="Helical" evidence="2">
    <location>
        <begin position="426"/>
        <end position="445"/>
    </location>
</feature>
<feature type="transmembrane region" description="Helical" evidence="2">
    <location>
        <begin position="522"/>
        <end position="541"/>
    </location>
</feature>
<evidence type="ECO:0000313" key="3">
    <source>
        <dbReference type="EMBL" id="KAF7309414.1"/>
    </source>
</evidence>
<feature type="region of interest" description="Disordered" evidence="1">
    <location>
        <begin position="1"/>
        <end position="100"/>
    </location>
</feature>
<feature type="transmembrane region" description="Helical" evidence="2">
    <location>
        <begin position="483"/>
        <end position="502"/>
    </location>
</feature>
<keyword evidence="4" id="KW-1185">Reference proteome</keyword>
<proteinExistence type="predicted"/>
<evidence type="ECO:0000313" key="4">
    <source>
        <dbReference type="Proteomes" id="UP000636479"/>
    </source>
</evidence>
<reference evidence="3" key="1">
    <citation type="submission" date="2020-05" db="EMBL/GenBank/DDBJ databases">
        <title>Mycena genomes resolve the evolution of fungal bioluminescence.</title>
        <authorList>
            <person name="Tsai I.J."/>
        </authorList>
    </citation>
    <scope>NUCLEOTIDE SEQUENCE</scope>
    <source>
        <strain evidence="3">171206Taipei</strain>
    </source>
</reference>
<feature type="compositionally biased region" description="Polar residues" evidence="1">
    <location>
        <begin position="1"/>
        <end position="14"/>
    </location>
</feature>
<feature type="compositionally biased region" description="Polar residues" evidence="1">
    <location>
        <begin position="44"/>
        <end position="59"/>
    </location>
</feature>